<gene>
    <name evidence="2" type="ORF">TVAG_421530</name>
</gene>
<dbReference type="KEGG" id="tva:4750342"/>
<dbReference type="VEuPathDB" id="TrichDB:TVAGG3_0030670"/>
<dbReference type="EMBL" id="DS113956">
    <property type="protein sequence ID" value="EAX92629.1"/>
    <property type="molecule type" value="Genomic_DNA"/>
</dbReference>
<dbReference type="VEuPathDB" id="TrichDB:TVAG_421530"/>
<evidence type="ECO:0000313" key="2">
    <source>
        <dbReference type="EMBL" id="EAX92629.1"/>
    </source>
</evidence>
<dbReference type="RefSeq" id="XP_001305559.1">
    <property type="nucleotide sequence ID" value="XM_001305558.1"/>
</dbReference>
<reference evidence="2" key="1">
    <citation type="submission" date="2006-10" db="EMBL/GenBank/DDBJ databases">
        <authorList>
            <person name="Amadeo P."/>
            <person name="Zhao Q."/>
            <person name="Wortman J."/>
            <person name="Fraser-Liggett C."/>
            <person name="Carlton J."/>
        </authorList>
    </citation>
    <scope>NUCLEOTIDE SEQUENCE</scope>
    <source>
        <strain evidence="2">G3</strain>
    </source>
</reference>
<feature type="chain" id="PRO_5012542264" evidence="1">
    <location>
        <begin position="16"/>
        <end position="309"/>
    </location>
</feature>
<dbReference type="AlphaFoldDB" id="A2FR40"/>
<feature type="signal peptide" evidence="1">
    <location>
        <begin position="1"/>
        <end position="15"/>
    </location>
</feature>
<organism evidence="2 3">
    <name type="scientific">Trichomonas vaginalis (strain ATCC PRA-98 / G3)</name>
    <dbReference type="NCBI Taxonomy" id="412133"/>
    <lineage>
        <taxon>Eukaryota</taxon>
        <taxon>Metamonada</taxon>
        <taxon>Parabasalia</taxon>
        <taxon>Trichomonadida</taxon>
        <taxon>Trichomonadidae</taxon>
        <taxon>Trichomonas</taxon>
    </lineage>
</organism>
<sequence>MFVFLFALGRPLLFGSISPEGRFWKVFSINDFHNNASPADPKCNHEDPGCQWNEGVQGYKCTKVQDNANDDDDRCFGYFEYTRDPDHLIDEDYITEFKFRCELTGGGRCLFDISTPSGISIQKYIYANQNDGNENMLIYNNGKPYKGSINVRVYLHPYSTDTVFKNVSIIPIRTGLALVSIPNYIESDTRTERLPTGKKTPIQTQNGLTAYRASIKLYKENEKIPGLSTKVLLNSFKLSSTQKKYTEKLTGSEDLKLLSPIIANDQYIIGVDIFKKDFFIDWTVSEVTDARYMAASSLTLNIKPLEDLE</sequence>
<evidence type="ECO:0000313" key="3">
    <source>
        <dbReference type="Proteomes" id="UP000001542"/>
    </source>
</evidence>
<accession>A2FR40</accession>
<evidence type="ECO:0000256" key="1">
    <source>
        <dbReference type="SAM" id="SignalP"/>
    </source>
</evidence>
<reference evidence="2" key="2">
    <citation type="journal article" date="2007" name="Science">
        <title>Draft genome sequence of the sexually transmitted pathogen Trichomonas vaginalis.</title>
        <authorList>
            <person name="Carlton J.M."/>
            <person name="Hirt R.P."/>
            <person name="Silva J.C."/>
            <person name="Delcher A.L."/>
            <person name="Schatz M."/>
            <person name="Zhao Q."/>
            <person name="Wortman J.R."/>
            <person name="Bidwell S.L."/>
            <person name="Alsmark U.C.M."/>
            <person name="Besteiro S."/>
            <person name="Sicheritz-Ponten T."/>
            <person name="Noel C.J."/>
            <person name="Dacks J.B."/>
            <person name="Foster P.G."/>
            <person name="Simillion C."/>
            <person name="Van de Peer Y."/>
            <person name="Miranda-Saavedra D."/>
            <person name="Barton G.J."/>
            <person name="Westrop G.D."/>
            <person name="Mueller S."/>
            <person name="Dessi D."/>
            <person name="Fiori P.L."/>
            <person name="Ren Q."/>
            <person name="Paulsen I."/>
            <person name="Zhang H."/>
            <person name="Bastida-Corcuera F.D."/>
            <person name="Simoes-Barbosa A."/>
            <person name="Brown M.T."/>
            <person name="Hayes R.D."/>
            <person name="Mukherjee M."/>
            <person name="Okumura C.Y."/>
            <person name="Schneider R."/>
            <person name="Smith A.J."/>
            <person name="Vanacova S."/>
            <person name="Villalvazo M."/>
            <person name="Haas B.J."/>
            <person name="Pertea M."/>
            <person name="Feldblyum T.V."/>
            <person name="Utterback T.R."/>
            <person name="Shu C.L."/>
            <person name="Osoegawa K."/>
            <person name="de Jong P.J."/>
            <person name="Hrdy I."/>
            <person name="Horvathova L."/>
            <person name="Zubacova Z."/>
            <person name="Dolezal P."/>
            <person name="Malik S.B."/>
            <person name="Logsdon J.M. Jr."/>
            <person name="Henze K."/>
            <person name="Gupta A."/>
            <person name="Wang C.C."/>
            <person name="Dunne R.L."/>
            <person name="Upcroft J.A."/>
            <person name="Upcroft P."/>
            <person name="White O."/>
            <person name="Salzberg S.L."/>
            <person name="Tang P."/>
            <person name="Chiu C.-H."/>
            <person name="Lee Y.-S."/>
            <person name="Embley T.M."/>
            <person name="Coombs G.H."/>
            <person name="Mottram J.C."/>
            <person name="Tachezy J."/>
            <person name="Fraser-Liggett C.M."/>
            <person name="Johnson P.J."/>
        </authorList>
    </citation>
    <scope>NUCLEOTIDE SEQUENCE [LARGE SCALE GENOMIC DNA]</scope>
    <source>
        <strain evidence="2">G3</strain>
    </source>
</reference>
<keyword evidence="1" id="KW-0732">Signal</keyword>
<dbReference type="InParanoid" id="A2FR40"/>
<name>A2FR40_TRIV3</name>
<protein>
    <submittedName>
        <fullName evidence="2">Uncharacterized protein</fullName>
    </submittedName>
</protein>
<proteinExistence type="predicted"/>
<dbReference type="Proteomes" id="UP000001542">
    <property type="component" value="Unassembled WGS sequence"/>
</dbReference>
<keyword evidence="3" id="KW-1185">Reference proteome</keyword>